<dbReference type="GO" id="GO:0005829">
    <property type="term" value="C:cytosol"/>
    <property type="evidence" value="ECO:0007669"/>
    <property type="project" value="TreeGrafter"/>
</dbReference>
<dbReference type="Gene3D" id="3.90.320.10">
    <property type="match status" value="1"/>
</dbReference>
<dbReference type="Pfam" id="PF13361">
    <property type="entry name" value="UvrD_C"/>
    <property type="match status" value="2"/>
</dbReference>
<evidence type="ECO:0000259" key="18">
    <source>
        <dbReference type="PROSITE" id="PS51217"/>
    </source>
</evidence>
<feature type="domain" description="UvrD-like helicase C-terminal" evidence="18">
    <location>
        <begin position="487"/>
        <end position="791"/>
    </location>
</feature>
<dbReference type="InterPro" id="IPR000212">
    <property type="entry name" value="DNA_helicase_UvrD/REP"/>
</dbReference>
<dbReference type="InterPro" id="IPR011335">
    <property type="entry name" value="Restrct_endonuc-II-like"/>
</dbReference>
<dbReference type="HOGENOM" id="CLU_009270_0_0_6"/>
<evidence type="ECO:0000256" key="7">
    <source>
        <dbReference type="ARBA" id="ARBA00022840"/>
    </source>
</evidence>
<evidence type="ECO:0000256" key="4">
    <source>
        <dbReference type="ARBA" id="ARBA00022801"/>
    </source>
</evidence>
<dbReference type="InterPro" id="IPR038726">
    <property type="entry name" value="PDDEXK_AddAB-type"/>
</dbReference>
<dbReference type="Pfam" id="PF00580">
    <property type="entry name" value="UvrD-helicase"/>
    <property type="match status" value="1"/>
</dbReference>
<evidence type="ECO:0000256" key="11">
    <source>
        <dbReference type="ARBA" id="ARBA00034617"/>
    </source>
</evidence>
<feature type="region of interest" description="Disordered" evidence="16">
    <location>
        <begin position="938"/>
        <end position="974"/>
    </location>
</feature>
<evidence type="ECO:0000256" key="12">
    <source>
        <dbReference type="ARBA" id="ARBA00034808"/>
    </source>
</evidence>
<dbReference type="PROSITE" id="PS51198">
    <property type="entry name" value="UVRD_HELICASE_ATP_BIND"/>
    <property type="match status" value="1"/>
</dbReference>
<evidence type="ECO:0000259" key="17">
    <source>
        <dbReference type="PROSITE" id="PS51198"/>
    </source>
</evidence>
<dbReference type="InterPro" id="IPR014017">
    <property type="entry name" value="DNA_helicase_UvrD-like_C"/>
</dbReference>
<dbReference type="EC" id="5.6.2.4" evidence="12"/>
<reference evidence="19 20" key="1">
    <citation type="submission" date="2006-03" db="EMBL/GenBank/DDBJ databases">
        <authorList>
            <person name="Giovannoni S.J."/>
            <person name="Cho J.-C."/>
            <person name="Ferriera S."/>
            <person name="Johnson J."/>
            <person name="Kravitz S."/>
            <person name="Halpern A."/>
            <person name="Remington K."/>
            <person name="Beeson K."/>
            <person name="Tran B."/>
            <person name="Rogers Y.-H."/>
            <person name="Friedman R."/>
            <person name="Venter J.C."/>
        </authorList>
    </citation>
    <scope>NUCLEOTIDE SEQUENCE [LARGE SCALE GENOMIC DNA]</scope>
    <source>
        <strain evidence="19 20">HTCC2207</strain>
    </source>
</reference>
<protein>
    <recommendedName>
        <fullName evidence="12">DNA 3'-5' helicase</fullName>
        <ecNumber evidence="12">5.6.2.4</ecNumber>
    </recommendedName>
    <alternativeName>
        <fullName evidence="13">DNA 3'-5' helicase II</fullName>
    </alternativeName>
</protein>
<keyword evidence="8" id="KW-0238">DNA-binding</keyword>
<evidence type="ECO:0000313" key="19">
    <source>
        <dbReference type="EMBL" id="EAS47537.1"/>
    </source>
</evidence>
<comment type="catalytic activity">
    <reaction evidence="11">
        <text>Couples ATP hydrolysis with the unwinding of duplex DNA by translocating in the 3'-5' direction.</text>
        <dbReference type="EC" id="5.6.2.4"/>
    </reaction>
</comment>
<organism evidence="19 20">
    <name type="scientific">gamma proteobacterium HTCC2207</name>
    <dbReference type="NCBI Taxonomy" id="314287"/>
    <lineage>
        <taxon>Bacteria</taxon>
        <taxon>Pseudomonadati</taxon>
        <taxon>Pseudomonadota</taxon>
        <taxon>Gammaproteobacteria</taxon>
        <taxon>Cellvibrionales</taxon>
        <taxon>Porticoccaceae</taxon>
        <taxon>SAR92 clade</taxon>
    </lineage>
</organism>
<dbReference type="PROSITE" id="PS51217">
    <property type="entry name" value="UVRD_HELICASE_CTER"/>
    <property type="match status" value="1"/>
</dbReference>
<dbReference type="PANTHER" id="PTHR11070">
    <property type="entry name" value="UVRD / RECB / PCRA DNA HELICASE FAMILY MEMBER"/>
    <property type="match status" value="1"/>
</dbReference>
<dbReference type="PANTHER" id="PTHR11070:SF2">
    <property type="entry name" value="ATP-DEPENDENT DNA HELICASE SRS2"/>
    <property type="match status" value="1"/>
</dbReference>
<dbReference type="Proteomes" id="UP000005555">
    <property type="component" value="Unassembled WGS sequence"/>
</dbReference>
<dbReference type="SUPFAM" id="SSF52980">
    <property type="entry name" value="Restriction endonuclease-like"/>
    <property type="match status" value="1"/>
</dbReference>
<accession>Q1YTF0</accession>
<dbReference type="GO" id="GO:0043138">
    <property type="term" value="F:3'-5' DNA helicase activity"/>
    <property type="evidence" value="ECO:0007669"/>
    <property type="project" value="UniProtKB-EC"/>
</dbReference>
<evidence type="ECO:0000256" key="14">
    <source>
        <dbReference type="ARBA" id="ARBA00048988"/>
    </source>
</evidence>
<keyword evidence="7 15" id="KW-0067">ATP-binding</keyword>
<keyword evidence="20" id="KW-1185">Reference proteome</keyword>
<evidence type="ECO:0000313" key="20">
    <source>
        <dbReference type="Proteomes" id="UP000005555"/>
    </source>
</evidence>
<evidence type="ECO:0000256" key="3">
    <source>
        <dbReference type="ARBA" id="ARBA00022763"/>
    </source>
</evidence>
<evidence type="ECO:0000256" key="9">
    <source>
        <dbReference type="ARBA" id="ARBA00023204"/>
    </source>
</evidence>
<dbReference type="GO" id="GO:0004527">
    <property type="term" value="F:exonuclease activity"/>
    <property type="evidence" value="ECO:0007669"/>
    <property type="project" value="UniProtKB-KW"/>
</dbReference>
<keyword evidence="10" id="KW-0413">Isomerase</keyword>
<gene>
    <name evidence="19" type="ORF">GB2207_01997</name>
</gene>
<dbReference type="InterPro" id="IPR011604">
    <property type="entry name" value="PDDEXK-like_dom_sf"/>
</dbReference>
<dbReference type="GO" id="GO:0003677">
    <property type="term" value="F:DNA binding"/>
    <property type="evidence" value="ECO:0007669"/>
    <property type="project" value="UniProtKB-KW"/>
</dbReference>
<feature type="binding site" evidence="15">
    <location>
        <begin position="24"/>
        <end position="31"/>
    </location>
    <ligand>
        <name>ATP</name>
        <dbReference type="ChEBI" id="CHEBI:30616"/>
    </ligand>
</feature>
<proteinExistence type="predicted"/>
<dbReference type="GO" id="GO:0005524">
    <property type="term" value="F:ATP binding"/>
    <property type="evidence" value="ECO:0007669"/>
    <property type="project" value="UniProtKB-UniRule"/>
</dbReference>
<evidence type="ECO:0000256" key="2">
    <source>
        <dbReference type="ARBA" id="ARBA00022741"/>
    </source>
</evidence>
<name>Q1YTF0_9GAMM</name>
<dbReference type="Gene3D" id="1.10.486.10">
    <property type="entry name" value="PCRA, domain 4"/>
    <property type="match status" value="1"/>
</dbReference>
<dbReference type="GO" id="GO:0033202">
    <property type="term" value="C:DNA helicase complex"/>
    <property type="evidence" value="ECO:0007669"/>
    <property type="project" value="TreeGrafter"/>
</dbReference>
<keyword evidence="1" id="KW-0540">Nuclease</keyword>
<dbReference type="InterPro" id="IPR014016">
    <property type="entry name" value="UvrD-like_ATP-bd"/>
</dbReference>
<keyword evidence="9" id="KW-0234">DNA repair</keyword>
<dbReference type="EMBL" id="AAPI01000002">
    <property type="protein sequence ID" value="EAS47537.1"/>
    <property type="molecule type" value="Genomic_DNA"/>
</dbReference>
<feature type="domain" description="UvrD-like helicase ATP-binding" evidence="17">
    <location>
        <begin position="3"/>
        <end position="486"/>
    </location>
</feature>
<comment type="catalytic activity">
    <reaction evidence="14">
        <text>ATP + H2O = ADP + phosphate + H(+)</text>
        <dbReference type="Rhea" id="RHEA:13065"/>
        <dbReference type="ChEBI" id="CHEBI:15377"/>
        <dbReference type="ChEBI" id="CHEBI:15378"/>
        <dbReference type="ChEBI" id="CHEBI:30616"/>
        <dbReference type="ChEBI" id="CHEBI:43474"/>
        <dbReference type="ChEBI" id="CHEBI:456216"/>
        <dbReference type="EC" id="5.6.2.4"/>
    </reaction>
</comment>
<comment type="caution">
    <text evidence="19">The sequence shown here is derived from an EMBL/GenBank/DDBJ whole genome shotgun (WGS) entry which is preliminary data.</text>
</comment>
<evidence type="ECO:0000256" key="5">
    <source>
        <dbReference type="ARBA" id="ARBA00022806"/>
    </source>
</evidence>
<keyword evidence="2 15" id="KW-0547">Nucleotide-binding</keyword>
<sequence length="1147" mass="127090">MTEIADLQQRRQALDPSQSFIVSAPAGSGKTGLITQRVLRLLCTVENPEEILSITFTRKAAREMASRIHSALRQAAYTPRPDNEYEAQTWDLAAAAVERNRQLGWNLLDMPGRLRIQTIDGFCRYIASQFALETKFGPIPEPSEQPQIHYQSAARALLDKIEEAGPVAEQLAVILVHTGNDMARCETLLSELLGKREQWLPLIYDAGKNSQYFQQVIEQVVADNLLELDEALQPVAGEFIALIDFAVQHIAPKDNLALSQLGSFSELPEIGLEGVAQWKLILGLLVTKSNEPRKTINVKQGFPSDQKEIKARIIVLLDWCRERPELNEIIANVMHLPDAEIDQSQQKMLDALGFLLPLLAAQLDVIFQQQGQCDYPAITLAALNALEPEAGDGVVSDITLRLDYQLRHILVDEFQDTSAAQIKLLEQLIGGWQPDDGRTLFLVGDAMQSLYGFRNANVGLFLNAQRHPVGPVQCRPLTLSSNFRSQLGIIEWVNSAFTDAFPAHADISRGAIPYSPSVAVKAADNAQSVSFQGFSGDNHKLDEAAYIAKLCSDLRDHKPDESIAILVRGRGHLRSIIPALREAKLFWQAIDITPLASRMPVIDLLSLTRALLSPADKIAWLAVLRAPFCGLSLGDLLAVANSLGDNKENPHKPNNAVLAQLIELLGVSASQLHLSHLSQDGQQCLQRIVPLLESAWANRGRTNLRASVEQLWIDLGGPATLKDSADLSDARSYLDLLENWQTGATVSDWNSFKLAVDKLYAAPSPDDGGSDNTDGSQKSVIQIMTIHKAKGLEFDHVILPGLSRGSGSDKKQLMRWQQHIDEHSDSSLIMAPLGAHDEEDDSVYSYLKREDSLKTRLESTRVLYVAATRAVRRLYLCGAVKQLKNGQWQPTGKTTLLTPIWKSIETGLDQGLYAVQQSATELADKDSKEVPSLRHIRRLDGQFQSPQRPDTSANLGTPETSAETGSDIDSSLSSRARSMGTVLHRTLKQLANEGVEQWPESRISQLPATWGAQLKELGMLARPDELKSLLDAVNSMLADQRGRWILQHHEQAQCEQALGYRYSDRGHVGTSVIDRTFVENGTRWIIDYKLSQPAEGESETQFIVRQSSAYSAQLSHYAKLYRSMQANPVHCALYFPQIPMFIELEAE</sequence>
<evidence type="ECO:0000256" key="10">
    <source>
        <dbReference type="ARBA" id="ARBA00023235"/>
    </source>
</evidence>
<dbReference type="eggNOG" id="COG1074">
    <property type="taxonomic scope" value="Bacteria"/>
</dbReference>
<evidence type="ECO:0000256" key="8">
    <source>
        <dbReference type="ARBA" id="ARBA00023125"/>
    </source>
</evidence>
<evidence type="ECO:0000256" key="16">
    <source>
        <dbReference type="SAM" id="MobiDB-lite"/>
    </source>
</evidence>
<dbReference type="SUPFAM" id="SSF52540">
    <property type="entry name" value="P-loop containing nucleoside triphosphate hydrolases"/>
    <property type="match status" value="1"/>
</dbReference>
<evidence type="ECO:0000256" key="15">
    <source>
        <dbReference type="PROSITE-ProRule" id="PRU00560"/>
    </source>
</evidence>
<dbReference type="Gene3D" id="3.40.50.300">
    <property type="entry name" value="P-loop containing nucleotide triphosphate hydrolases"/>
    <property type="match status" value="3"/>
</dbReference>
<keyword evidence="3" id="KW-0227">DNA damage</keyword>
<evidence type="ECO:0000256" key="1">
    <source>
        <dbReference type="ARBA" id="ARBA00022722"/>
    </source>
</evidence>
<feature type="compositionally biased region" description="Polar residues" evidence="16">
    <location>
        <begin position="942"/>
        <end position="974"/>
    </location>
</feature>
<evidence type="ECO:0000256" key="13">
    <source>
        <dbReference type="ARBA" id="ARBA00034923"/>
    </source>
</evidence>
<dbReference type="InterPro" id="IPR027417">
    <property type="entry name" value="P-loop_NTPase"/>
</dbReference>
<dbReference type="STRING" id="314287.GB2207_01997"/>
<dbReference type="Pfam" id="PF12705">
    <property type="entry name" value="PDDEXK_1"/>
    <property type="match status" value="1"/>
</dbReference>
<keyword evidence="5 15" id="KW-0347">Helicase</keyword>
<keyword evidence="6" id="KW-0269">Exonuclease</keyword>
<evidence type="ECO:0000256" key="6">
    <source>
        <dbReference type="ARBA" id="ARBA00022839"/>
    </source>
</evidence>
<dbReference type="GO" id="GO:0000725">
    <property type="term" value="P:recombinational repair"/>
    <property type="evidence" value="ECO:0007669"/>
    <property type="project" value="TreeGrafter"/>
</dbReference>
<dbReference type="AlphaFoldDB" id="Q1YTF0"/>
<keyword evidence="4 15" id="KW-0378">Hydrolase</keyword>
<dbReference type="OrthoDB" id="9810135at2"/>